<keyword evidence="3" id="KW-1185">Reference proteome</keyword>
<feature type="region of interest" description="Disordered" evidence="1">
    <location>
        <begin position="1"/>
        <end position="85"/>
    </location>
</feature>
<dbReference type="Proteomes" id="UP001501705">
    <property type="component" value="Unassembled WGS sequence"/>
</dbReference>
<dbReference type="EMBL" id="BAAAPH010000022">
    <property type="protein sequence ID" value="GAA1594870.1"/>
    <property type="molecule type" value="Genomic_DNA"/>
</dbReference>
<reference evidence="2 3" key="1">
    <citation type="journal article" date="2019" name="Int. J. Syst. Evol. Microbiol.">
        <title>The Global Catalogue of Microorganisms (GCM) 10K type strain sequencing project: providing services to taxonomists for standard genome sequencing and annotation.</title>
        <authorList>
            <consortium name="The Broad Institute Genomics Platform"/>
            <consortium name="The Broad Institute Genome Sequencing Center for Infectious Disease"/>
            <person name="Wu L."/>
            <person name="Ma J."/>
        </authorList>
    </citation>
    <scope>NUCLEOTIDE SEQUENCE [LARGE SCALE GENOMIC DNA]</scope>
    <source>
        <strain evidence="2 3">JCM 15572</strain>
    </source>
</reference>
<dbReference type="RefSeq" id="WP_344238664.1">
    <property type="nucleotide sequence ID" value="NZ_BAAAPH010000022.1"/>
</dbReference>
<evidence type="ECO:0000256" key="1">
    <source>
        <dbReference type="SAM" id="MobiDB-lite"/>
    </source>
</evidence>
<feature type="compositionally biased region" description="Low complexity" evidence="1">
    <location>
        <begin position="38"/>
        <end position="57"/>
    </location>
</feature>
<gene>
    <name evidence="2" type="ORF">GCM10009804_59400</name>
</gene>
<protein>
    <submittedName>
        <fullName evidence="2">Uncharacterized protein</fullName>
    </submittedName>
</protein>
<proteinExistence type="predicted"/>
<organism evidence="2 3">
    <name type="scientific">Kribbella hippodromi</name>
    <dbReference type="NCBI Taxonomy" id="434347"/>
    <lineage>
        <taxon>Bacteria</taxon>
        <taxon>Bacillati</taxon>
        <taxon>Actinomycetota</taxon>
        <taxon>Actinomycetes</taxon>
        <taxon>Propionibacteriales</taxon>
        <taxon>Kribbellaceae</taxon>
        <taxon>Kribbella</taxon>
    </lineage>
</organism>
<name>A0ABN2E4M0_9ACTN</name>
<comment type="caution">
    <text evidence="2">The sequence shown here is derived from an EMBL/GenBank/DDBJ whole genome shotgun (WGS) entry which is preliminary data.</text>
</comment>
<evidence type="ECO:0000313" key="3">
    <source>
        <dbReference type="Proteomes" id="UP001501705"/>
    </source>
</evidence>
<sequence>MSTIPTPQGPVPPVTPMGDPDEDPNASSPASRIPMILTRTTRTSTRTRSQNPTPTRTLTNNFPAGPDADSRSSSDYVHPPVTRAPGICPGNASMLGTRMVAARTIRTGLIITWTIRT</sequence>
<accession>A0ABN2E4M0</accession>
<evidence type="ECO:0000313" key="2">
    <source>
        <dbReference type="EMBL" id="GAA1594870.1"/>
    </source>
</evidence>